<dbReference type="AlphaFoldDB" id="C0QUW7"/>
<keyword evidence="1" id="KW-0614">Plasmid</keyword>
<dbReference type="HOGENOM" id="CLU_1561461_0_0_0"/>
<organism evidence="1 2">
    <name type="scientific">Persephonella marina (strain DSM 14350 / EX-H1)</name>
    <dbReference type="NCBI Taxonomy" id="123214"/>
    <lineage>
        <taxon>Bacteria</taxon>
        <taxon>Pseudomonadati</taxon>
        <taxon>Aquificota</taxon>
        <taxon>Aquificia</taxon>
        <taxon>Aquificales</taxon>
        <taxon>Hydrogenothermaceae</taxon>
        <taxon>Persephonella</taxon>
    </lineage>
</organism>
<evidence type="ECO:0000313" key="1">
    <source>
        <dbReference type="EMBL" id="ACO04991.1"/>
    </source>
</evidence>
<name>C0QUW7_PERMH</name>
<evidence type="ECO:0000313" key="2">
    <source>
        <dbReference type="Proteomes" id="UP000001366"/>
    </source>
</evidence>
<dbReference type="KEGG" id="pmx:PERMA_A0038"/>
<dbReference type="Proteomes" id="UP000001366">
    <property type="component" value="Plasmid unnamed"/>
</dbReference>
<protein>
    <submittedName>
        <fullName evidence="1">Type IV conjugative transfer system protein TraV</fullName>
    </submittedName>
</protein>
<geneLocation type="plasmid" evidence="2">
    <name>pPERMA01</name>
</geneLocation>
<dbReference type="EMBL" id="CP001231">
    <property type="protein sequence ID" value="ACO04991.1"/>
    <property type="molecule type" value="Genomic_DNA"/>
</dbReference>
<proteinExistence type="predicted"/>
<dbReference type="Pfam" id="PF09676">
    <property type="entry name" value="TraV"/>
    <property type="match status" value="1"/>
</dbReference>
<dbReference type="NCBIfam" id="TIGR02747">
    <property type="entry name" value="TraV"/>
    <property type="match status" value="1"/>
</dbReference>
<dbReference type="OrthoDB" id="5298305at2"/>
<dbReference type="InterPro" id="IPR014118">
    <property type="entry name" value="T4SS_TraV"/>
</dbReference>
<dbReference type="PROSITE" id="PS51257">
    <property type="entry name" value="PROKAR_LIPOPROTEIN"/>
    <property type="match status" value="1"/>
</dbReference>
<gene>
    <name evidence="1" type="primary">traV</name>
    <name evidence="1" type="ordered locus">PERMA_A0038</name>
</gene>
<dbReference type="PaxDb" id="123214-PERMA_A0038"/>
<dbReference type="RefSeq" id="WP_012675179.1">
    <property type="nucleotide sequence ID" value="NC_012439.1"/>
</dbReference>
<sequence length="171" mass="19421">MKRHVLALIFVVPFLTGCSSILGIGHENFRCEGTDKGGVCAPVDKVYKDRHLLGNQKDTVIDREKEKEISEEKEEGVFYEGCYGEVKISKDGKPKCNLKPKAEIKVRVIKEKPFAQPIRIQPKIAKIWIQPYVDENGNLVDGRYIYVIVKKGGWLLPDGTKIYDDEVKDDN</sequence>
<keyword evidence="2" id="KW-1185">Reference proteome</keyword>
<accession>C0QUW7</accession>
<reference evidence="1 2" key="1">
    <citation type="journal article" date="2009" name="J. Bacteriol.">
        <title>Complete and draft genome sequences of six members of the Aquificales.</title>
        <authorList>
            <person name="Reysenbach A.L."/>
            <person name="Hamamura N."/>
            <person name="Podar M."/>
            <person name="Griffiths E."/>
            <person name="Ferreira S."/>
            <person name="Hochstein R."/>
            <person name="Heidelberg J."/>
            <person name="Johnson J."/>
            <person name="Mead D."/>
            <person name="Pohorille A."/>
            <person name="Sarmiento M."/>
            <person name="Schweighofer K."/>
            <person name="Seshadri R."/>
            <person name="Voytek M.A."/>
        </authorList>
    </citation>
    <scope>NUCLEOTIDE SEQUENCE [LARGE SCALE GENOMIC DNA]</scope>
    <source>
        <strain evidence="2">DSM 14350 / EX-H1</strain>
        <plasmid evidence="2">pPERMA01</plasmid>
    </source>
</reference>